<keyword evidence="2" id="KW-1133">Transmembrane helix</keyword>
<feature type="compositionally biased region" description="Basic and acidic residues" evidence="1">
    <location>
        <begin position="36"/>
        <end position="50"/>
    </location>
</feature>
<organism evidence="3 4">
    <name type="scientific">Segatella bryantii</name>
    <name type="common">Prevotella bryantii</name>
    <dbReference type="NCBI Taxonomy" id="77095"/>
    <lineage>
        <taxon>Bacteria</taxon>
        <taxon>Pseudomonadati</taxon>
        <taxon>Bacteroidota</taxon>
        <taxon>Bacteroidia</taxon>
        <taxon>Bacteroidales</taxon>
        <taxon>Prevotellaceae</taxon>
        <taxon>Segatella</taxon>
    </lineage>
</organism>
<reference evidence="3" key="1">
    <citation type="submission" date="2021-08" db="EMBL/GenBank/DDBJ databases">
        <title>Prevotella lacticifex sp. nov., isolated from rumen of cow.</title>
        <authorList>
            <person name="Shinkai T."/>
            <person name="Ikeyama N."/>
            <person name="Kumagai M."/>
            <person name="Ohmori H."/>
            <person name="Sakamoto M."/>
            <person name="Ohkuma M."/>
            <person name="Mitsumori M."/>
        </authorList>
    </citation>
    <scope>NUCLEOTIDE SEQUENCE</scope>
    <source>
        <strain evidence="3">DSM 11371</strain>
    </source>
</reference>
<feature type="transmembrane region" description="Helical" evidence="2">
    <location>
        <begin position="102"/>
        <end position="122"/>
    </location>
</feature>
<gene>
    <name evidence="3" type="ORF">PRRU23_16410</name>
</gene>
<dbReference type="RefSeq" id="WP_006281593.1">
    <property type="nucleotide sequence ID" value="NZ_BPTR01000001.1"/>
</dbReference>
<keyword evidence="2" id="KW-0812">Transmembrane</keyword>
<evidence type="ECO:0000313" key="4">
    <source>
        <dbReference type="Proteomes" id="UP000887043"/>
    </source>
</evidence>
<evidence type="ECO:0000313" key="3">
    <source>
        <dbReference type="EMBL" id="GJG27941.1"/>
    </source>
</evidence>
<keyword evidence="2" id="KW-0472">Membrane</keyword>
<dbReference type="AlphaFoldDB" id="A0AA37MJ61"/>
<evidence type="ECO:0008006" key="5">
    <source>
        <dbReference type="Google" id="ProtNLM"/>
    </source>
</evidence>
<dbReference type="InterPro" id="IPR045755">
    <property type="entry name" value="FtsL-like"/>
</dbReference>
<comment type="caution">
    <text evidence="3">The sequence shown here is derived from an EMBL/GenBank/DDBJ whole genome shotgun (WGS) entry which is preliminary data.</text>
</comment>
<proteinExistence type="predicted"/>
<evidence type="ECO:0000256" key="2">
    <source>
        <dbReference type="SAM" id="Phobius"/>
    </source>
</evidence>
<protein>
    <recommendedName>
        <fullName evidence="5">Cell division protein FtsL</fullName>
    </recommendedName>
</protein>
<dbReference type="Proteomes" id="UP000887043">
    <property type="component" value="Unassembled WGS sequence"/>
</dbReference>
<accession>A0AA37MJ61</accession>
<sequence length="186" mass="21116">MTSETNKNTGDQKDDSNKNTPLEEIAPKTVIVSSKENSEKPEEEKDKPLKTESTGSEPMVESLKQAIVKQAIEEDEPLSARFTLRKILGGDILSAQAIRSQIWLIVLVVFFVIIYISNRYSVQKDMIEIDRLQVELQNAKYRALSTSSQLTERNRESHILQMLKNNKDSVLKIASQPPYIINVPEE</sequence>
<dbReference type="Pfam" id="PF19579">
    <property type="entry name" value="FtsL_2"/>
    <property type="match status" value="1"/>
</dbReference>
<name>A0AA37MJ61_SEGBR</name>
<feature type="region of interest" description="Disordered" evidence="1">
    <location>
        <begin position="1"/>
        <end position="60"/>
    </location>
</feature>
<dbReference type="EMBL" id="BPTR01000001">
    <property type="protein sequence ID" value="GJG27941.1"/>
    <property type="molecule type" value="Genomic_DNA"/>
</dbReference>
<evidence type="ECO:0000256" key="1">
    <source>
        <dbReference type="SAM" id="MobiDB-lite"/>
    </source>
</evidence>